<proteinExistence type="predicted"/>
<keyword evidence="2" id="KW-1185">Reference proteome</keyword>
<evidence type="ECO:0000313" key="2">
    <source>
        <dbReference type="Proteomes" id="UP000593568"/>
    </source>
</evidence>
<evidence type="ECO:0008006" key="3">
    <source>
        <dbReference type="Google" id="ProtNLM"/>
    </source>
</evidence>
<protein>
    <recommendedName>
        <fullName evidence="3">DDE-1 domain-containing protein</fullName>
    </recommendedName>
</protein>
<dbReference type="EMBL" id="JABEZW010000004">
    <property type="protein sequence ID" value="MBA0763834.1"/>
    <property type="molecule type" value="Genomic_DNA"/>
</dbReference>
<evidence type="ECO:0000313" key="1">
    <source>
        <dbReference type="EMBL" id="MBA0763834.1"/>
    </source>
</evidence>
<accession>A0A7J9DTD6</accession>
<reference evidence="1 2" key="1">
    <citation type="journal article" date="2019" name="Genome Biol. Evol.">
        <title>Insights into the evolution of the New World diploid cottons (Gossypium, subgenus Houzingenia) based on genome sequencing.</title>
        <authorList>
            <person name="Grover C.E."/>
            <person name="Arick M.A. 2nd"/>
            <person name="Thrash A."/>
            <person name="Conover J.L."/>
            <person name="Sanders W.S."/>
            <person name="Peterson D.G."/>
            <person name="Frelichowski J.E."/>
            <person name="Scheffler J.A."/>
            <person name="Scheffler B.E."/>
            <person name="Wendel J.F."/>
        </authorList>
    </citation>
    <scope>NUCLEOTIDE SEQUENCE [LARGE SCALE GENOMIC DNA]</scope>
    <source>
        <strain evidence="1">8</strain>
        <tissue evidence="1">Leaf</tissue>
    </source>
</reference>
<organism evidence="1 2">
    <name type="scientific">Gossypium trilobum</name>
    <dbReference type="NCBI Taxonomy" id="34281"/>
    <lineage>
        <taxon>Eukaryota</taxon>
        <taxon>Viridiplantae</taxon>
        <taxon>Streptophyta</taxon>
        <taxon>Embryophyta</taxon>
        <taxon>Tracheophyta</taxon>
        <taxon>Spermatophyta</taxon>
        <taxon>Magnoliopsida</taxon>
        <taxon>eudicotyledons</taxon>
        <taxon>Gunneridae</taxon>
        <taxon>Pentapetalae</taxon>
        <taxon>rosids</taxon>
        <taxon>malvids</taxon>
        <taxon>Malvales</taxon>
        <taxon>Malvaceae</taxon>
        <taxon>Malvoideae</taxon>
        <taxon>Gossypium</taxon>
    </lineage>
</organism>
<dbReference type="AlphaFoldDB" id="A0A7J9DTD6"/>
<name>A0A7J9DTD6_9ROSI</name>
<gene>
    <name evidence="1" type="ORF">Gotri_013235</name>
</gene>
<dbReference type="Proteomes" id="UP000593568">
    <property type="component" value="Unassembled WGS sequence"/>
</dbReference>
<sequence length="51" mass="5845">MIGLLFQDFVRWFGARMTGRKVLLIVDNCPAHPKLLKQLRFIISVAFILAS</sequence>
<comment type="caution">
    <text evidence="1">The sequence shown here is derived from an EMBL/GenBank/DDBJ whole genome shotgun (WGS) entry which is preliminary data.</text>
</comment>